<sequence length="119" mass="13068">MPRFQAPYPADDISHQQDTYEVSPPQDENFTFGPTRAGASFYLTMVIRLPDHQKARAALAGDVEVLVELHGGEITGRSMDDEMTLCERFEAALPPGEAEAIREEHAAGLSLPGADELER</sequence>
<dbReference type="AlphaFoldDB" id="A0A2Z5AFA1"/>
<name>A0A2Z5AFA1_9PSED</name>
<dbReference type="Proteomes" id="UP000250579">
    <property type="component" value="Chromosome"/>
</dbReference>
<feature type="region of interest" description="Disordered" evidence="1">
    <location>
        <begin position="1"/>
        <end position="24"/>
    </location>
</feature>
<organism evidence="2 3">
    <name type="scientific">Pseudomonas oryzihabitans</name>
    <dbReference type="NCBI Taxonomy" id="47885"/>
    <lineage>
        <taxon>Bacteria</taxon>
        <taxon>Pseudomonadati</taxon>
        <taxon>Pseudomonadota</taxon>
        <taxon>Gammaproteobacteria</taxon>
        <taxon>Pseudomonadales</taxon>
        <taxon>Pseudomonadaceae</taxon>
        <taxon>Pseudomonas</taxon>
    </lineage>
</organism>
<evidence type="ECO:0000313" key="3">
    <source>
        <dbReference type="Proteomes" id="UP000250579"/>
    </source>
</evidence>
<evidence type="ECO:0000313" key="2">
    <source>
        <dbReference type="EMBL" id="AXA68586.1"/>
    </source>
</evidence>
<evidence type="ECO:0000256" key="1">
    <source>
        <dbReference type="SAM" id="MobiDB-lite"/>
    </source>
</evidence>
<accession>A0A2Z5AFA1</accession>
<protein>
    <submittedName>
        <fullName evidence="2">Uncharacterized protein</fullName>
    </submittedName>
</protein>
<dbReference type="EMBL" id="CP022198">
    <property type="protein sequence ID" value="AXA68586.1"/>
    <property type="molecule type" value="Genomic_DNA"/>
</dbReference>
<proteinExistence type="predicted"/>
<gene>
    <name evidence="2" type="ORF">CE139_23195</name>
</gene>
<reference evidence="2 3" key="1">
    <citation type="submission" date="2017-06" db="EMBL/GenBank/DDBJ databases">
        <title>Evolution towards high GC content and high-temperature stress adaptation in endophytic Pseudomonas oryzihabitans impacted its plant-growth promoting traits.</title>
        <authorList>
            <person name="Nascimento F.X."/>
        </authorList>
    </citation>
    <scope>NUCLEOTIDE SEQUENCE [LARGE SCALE GENOMIC DNA]</scope>
    <source>
        <strain evidence="2 3">MS8</strain>
    </source>
</reference>